<accession>E6K106</accession>
<keyword evidence="7" id="KW-1185">Reference proteome</keyword>
<dbReference type="HOGENOM" id="CLU_037628_6_0_11"/>
<dbReference type="eggNOG" id="COG1609">
    <property type="taxonomic scope" value="Bacteria"/>
</dbReference>
<dbReference type="CDD" id="cd06288">
    <property type="entry name" value="PBP1_sucrose_transcription_regulator"/>
    <property type="match status" value="1"/>
</dbReference>
<dbReference type="Proteomes" id="UP000004946">
    <property type="component" value="Chromosome"/>
</dbReference>
<keyword evidence="1" id="KW-0678">Repressor</keyword>
<dbReference type="Gene3D" id="1.10.260.40">
    <property type="entry name" value="lambda repressor-like DNA-binding domains"/>
    <property type="match status" value="1"/>
</dbReference>
<name>E6K106_PARDN</name>
<evidence type="ECO:0000313" key="7">
    <source>
        <dbReference type="Proteomes" id="UP000004946"/>
    </source>
</evidence>
<dbReference type="Pfam" id="PF00356">
    <property type="entry name" value="LacI"/>
    <property type="match status" value="1"/>
</dbReference>
<reference evidence="6 7" key="1">
    <citation type="submission" date="2010-12" db="EMBL/GenBank/DDBJ databases">
        <authorList>
            <person name="Muzny D."/>
            <person name="Qin X."/>
            <person name="Buhay C."/>
            <person name="Dugan-Rocha S."/>
            <person name="Ding Y."/>
            <person name="Chen G."/>
            <person name="Hawes A."/>
            <person name="Holder M."/>
            <person name="Jhangiani S."/>
            <person name="Johnson A."/>
            <person name="Khan Z."/>
            <person name="Li Z."/>
            <person name="Liu W."/>
            <person name="Liu X."/>
            <person name="Perez L."/>
            <person name="Shen H."/>
            <person name="Wang Q."/>
            <person name="Watt J."/>
            <person name="Xi L."/>
            <person name="Xin Y."/>
            <person name="Zhou J."/>
            <person name="Deng J."/>
            <person name="Jiang H."/>
            <person name="Liu Y."/>
            <person name="Qu J."/>
            <person name="Song X.-Z."/>
            <person name="Zhang L."/>
            <person name="Villasana D."/>
            <person name="Johnson A."/>
            <person name="Liu J."/>
            <person name="Liyanage D."/>
            <person name="Lorensuhewa L."/>
            <person name="Robinson T."/>
            <person name="Song A."/>
            <person name="Song B.-B."/>
            <person name="Dinh H."/>
            <person name="Thornton R."/>
            <person name="Coyle M."/>
            <person name="Francisco L."/>
            <person name="Jackson L."/>
            <person name="Javaid M."/>
            <person name="Korchina V."/>
            <person name="Kovar C."/>
            <person name="Mata R."/>
            <person name="Mathew T."/>
            <person name="Ngo R."/>
            <person name="Nguyen L."/>
            <person name="Nguyen N."/>
            <person name="Okwuonu G."/>
            <person name="Ongeri F."/>
            <person name="Pham C."/>
            <person name="Simmons D."/>
            <person name="Wilczek-Boney K."/>
            <person name="Hale W."/>
            <person name="Jakkamsetti A."/>
            <person name="Pham P."/>
            <person name="Ruth R."/>
            <person name="San Lucas F."/>
            <person name="Warren J."/>
            <person name="Zhang J."/>
            <person name="Zhao Z."/>
            <person name="Zhou C."/>
            <person name="Zhu D."/>
            <person name="Lee S."/>
            <person name="Bess C."/>
            <person name="Blankenburg K."/>
            <person name="Forbes L."/>
            <person name="Fu Q."/>
            <person name="Gubbala S."/>
            <person name="Hirani K."/>
            <person name="Jayaseelan J.C."/>
            <person name="Lara F."/>
            <person name="Munidasa M."/>
            <person name="Palculict T."/>
            <person name="Patil S."/>
            <person name="Pu L.-L."/>
            <person name="Saada N."/>
            <person name="Tang L."/>
            <person name="Weissenberger G."/>
            <person name="Zhu Y."/>
            <person name="Hemphill L."/>
            <person name="Shang Y."/>
            <person name="Youmans B."/>
            <person name="Ayvaz T."/>
            <person name="Ross M."/>
            <person name="Santibanez J."/>
            <person name="Aqrawi P."/>
            <person name="Gross S."/>
            <person name="Joshi V."/>
            <person name="Fowler G."/>
            <person name="Nazareth L."/>
            <person name="Reid J."/>
            <person name="Worley K."/>
            <person name="Petrosino J."/>
            <person name="Highlander S."/>
            <person name="Gibbs R."/>
        </authorList>
    </citation>
    <scope>NUCLEOTIDE SEQUENCE [LARGE SCALE GENOMIC DNA]</scope>
    <source>
        <strain evidence="6 7">DSM 10105</strain>
    </source>
</reference>
<evidence type="ECO:0000256" key="1">
    <source>
        <dbReference type="ARBA" id="ARBA00022491"/>
    </source>
</evidence>
<organism evidence="6 7">
    <name type="scientific">Parascardovia denticolens DSM 10105 = JCM 12538</name>
    <dbReference type="NCBI Taxonomy" id="864564"/>
    <lineage>
        <taxon>Bacteria</taxon>
        <taxon>Bacillati</taxon>
        <taxon>Actinomycetota</taxon>
        <taxon>Actinomycetes</taxon>
        <taxon>Bifidobacteriales</taxon>
        <taxon>Bifidobacteriaceae</taxon>
        <taxon>Parascardovia</taxon>
    </lineage>
</organism>
<dbReference type="Pfam" id="PF13377">
    <property type="entry name" value="Peripla_BP_3"/>
    <property type="match status" value="1"/>
</dbReference>
<dbReference type="PROSITE" id="PS50932">
    <property type="entry name" value="HTH_LACI_2"/>
    <property type="match status" value="1"/>
</dbReference>
<keyword evidence="2" id="KW-0805">Transcription regulation</keyword>
<dbReference type="PROSITE" id="PS00356">
    <property type="entry name" value="HTH_LACI_1"/>
    <property type="match status" value="1"/>
</dbReference>
<dbReference type="CDD" id="cd01392">
    <property type="entry name" value="HTH_LacI"/>
    <property type="match status" value="1"/>
</dbReference>
<evidence type="ECO:0000256" key="3">
    <source>
        <dbReference type="ARBA" id="ARBA00023125"/>
    </source>
</evidence>
<dbReference type="PANTHER" id="PTHR30146">
    <property type="entry name" value="LACI-RELATED TRANSCRIPTIONAL REPRESSOR"/>
    <property type="match status" value="1"/>
</dbReference>
<dbReference type="InterPro" id="IPR046335">
    <property type="entry name" value="LacI/GalR-like_sensor"/>
</dbReference>
<dbReference type="SMART" id="SM00354">
    <property type="entry name" value="HTH_LACI"/>
    <property type="match status" value="1"/>
</dbReference>
<dbReference type="SUPFAM" id="SSF47413">
    <property type="entry name" value="lambda repressor-like DNA-binding domains"/>
    <property type="match status" value="1"/>
</dbReference>
<proteinExistence type="predicted"/>
<comment type="caution">
    <text evidence="6">The sequence shown here is derived from an EMBL/GenBank/DDBJ whole genome shotgun (WGS) entry which is preliminary data.</text>
</comment>
<keyword evidence="4" id="KW-0804">Transcription</keyword>
<dbReference type="InterPro" id="IPR000843">
    <property type="entry name" value="HTH_LacI"/>
</dbReference>
<dbReference type="InterPro" id="IPR010982">
    <property type="entry name" value="Lambda_DNA-bd_dom_sf"/>
</dbReference>
<dbReference type="PANTHER" id="PTHR30146:SF148">
    <property type="entry name" value="HTH-TYPE TRANSCRIPTIONAL REPRESSOR PURR-RELATED"/>
    <property type="match status" value="1"/>
</dbReference>
<dbReference type="GO" id="GO:0003700">
    <property type="term" value="F:DNA-binding transcription factor activity"/>
    <property type="evidence" value="ECO:0007669"/>
    <property type="project" value="TreeGrafter"/>
</dbReference>
<evidence type="ECO:0000256" key="4">
    <source>
        <dbReference type="ARBA" id="ARBA00023163"/>
    </source>
</evidence>
<sequence length="358" mass="39305">MVTMREIARKAGVSVSTVSLVLNGKDSGRVKAGDAVRIRKLAQKMGYKTNPLARSLRTNKTRILGFVSEEVATTPFAGRLILEAQDAASQNGYVMLTVNTDGGSSEKEEIDALKSYGVDGFLYAKMYNRYVHLPQEIRACPAVLVDAMDADGNRVPSISPDEFRIGYDATRRLLEAGCRRIAYIGCSGPMIAEEGRRRGYHQALREAGLTPDPQWEVAVDNDEGDYRTVGDLWDRCEPDGFFCFNDARALYVYLQAARRGLYVGKDVSVIGVDNHQVFAQTLVPRLTTIGLPHYEMGYWAVSKVISLIDPKAGGRIRGRDSREGRKGPFLPLPPLDSASPVRLPCPLIEKGSIVFGGA</sequence>
<dbReference type="EMBL" id="AEON01000001">
    <property type="protein sequence ID" value="EFT83487.1"/>
    <property type="molecule type" value="Genomic_DNA"/>
</dbReference>
<keyword evidence="3" id="KW-0238">DNA-binding</keyword>
<gene>
    <name evidence="6" type="ORF">HMPREF0620_0492</name>
</gene>
<dbReference type="SUPFAM" id="SSF53822">
    <property type="entry name" value="Periplasmic binding protein-like I"/>
    <property type="match status" value="1"/>
</dbReference>
<dbReference type="AlphaFoldDB" id="E6K106"/>
<evidence type="ECO:0000259" key="5">
    <source>
        <dbReference type="PROSITE" id="PS50932"/>
    </source>
</evidence>
<evidence type="ECO:0000256" key="2">
    <source>
        <dbReference type="ARBA" id="ARBA00023015"/>
    </source>
</evidence>
<evidence type="ECO:0000313" key="6">
    <source>
        <dbReference type="EMBL" id="EFT83487.1"/>
    </source>
</evidence>
<dbReference type="Gene3D" id="3.40.50.2300">
    <property type="match status" value="2"/>
</dbReference>
<feature type="domain" description="HTH lacI-type" evidence="5">
    <location>
        <begin position="2"/>
        <end position="58"/>
    </location>
</feature>
<dbReference type="InterPro" id="IPR028082">
    <property type="entry name" value="Peripla_BP_I"/>
</dbReference>
<dbReference type="GO" id="GO:0000976">
    <property type="term" value="F:transcription cis-regulatory region binding"/>
    <property type="evidence" value="ECO:0007669"/>
    <property type="project" value="TreeGrafter"/>
</dbReference>
<protein>
    <submittedName>
        <fullName evidence="6">Transcriptional regulator, LacI family</fullName>
    </submittedName>
</protein>
<dbReference type="RefSeq" id="WP_006290252.1">
    <property type="nucleotide sequence ID" value="NZ_AP012333.1"/>
</dbReference>